<keyword evidence="10" id="KW-0739">Sodium transport</keyword>
<keyword evidence="3" id="KW-0813">Transport</keyword>
<organism evidence="14">
    <name type="scientific">Strongyloides stercoralis</name>
    <name type="common">Threadworm</name>
    <dbReference type="NCBI Taxonomy" id="6248"/>
    <lineage>
        <taxon>Eukaryota</taxon>
        <taxon>Metazoa</taxon>
        <taxon>Ecdysozoa</taxon>
        <taxon>Nematoda</taxon>
        <taxon>Chromadorea</taxon>
        <taxon>Rhabditida</taxon>
        <taxon>Tylenchina</taxon>
        <taxon>Panagrolaimomorpha</taxon>
        <taxon>Strongyloidoidea</taxon>
        <taxon>Strongyloididae</taxon>
        <taxon>Strongyloides</taxon>
    </lineage>
</organism>
<keyword evidence="6 12" id="KW-1133">Transmembrane helix</keyword>
<dbReference type="Pfam" id="PF00474">
    <property type="entry name" value="SSF"/>
    <property type="match status" value="1"/>
</dbReference>
<dbReference type="Proteomes" id="UP000035681">
    <property type="component" value="Unplaced"/>
</dbReference>
<dbReference type="NCBIfam" id="TIGR00813">
    <property type="entry name" value="sss"/>
    <property type="match status" value="1"/>
</dbReference>
<dbReference type="GO" id="GO:0015293">
    <property type="term" value="F:symporter activity"/>
    <property type="evidence" value="ECO:0007669"/>
    <property type="project" value="TreeGrafter"/>
</dbReference>
<feature type="transmembrane region" description="Helical" evidence="12">
    <location>
        <begin position="70"/>
        <end position="93"/>
    </location>
</feature>
<dbReference type="PROSITE" id="PS50283">
    <property type="entry name" value="NA_SOLUT_SYMP_3"/>
    <property type="match status" value="1"/>
</dbReference>
<dbReference type="InterPro" id="IPR001734">
    <property type="entry name" value="Na/solute_symporter"/>
</dbReference>
<dbReference type="GO" id="GO:0005886">
    <property type="term" value="C:plasma membrane"/>
    <property type="evidence" value="ECO:0007669"/>
    <property type="project" value="UniProtKB-SubCell"/>
</dbReference>
<evidence type="ECO:0000256" key="5">
    <source>
        <dbReference type="ARBA" id="ARBA00022692"/>
    </source>
</evidence>
<feature type="transmembrane region" description="Helical" evidence="12">
    <location>
        <begin position="371"/>
        <end position="390"/>
    </location>
</feature>
<dbReference type="InterPro" id="IPR038377">
    <property type="entry name" value="Na/Glc_symporter_sf"/>
</dbReference>
<evidence type="ECO:0000256" key="9">
    <source>
        <dbReference type="ARBA" id="ARBA00023136"/>
    </source>
</evidence>
<evidence type="ECO:0000256" key="3">
    <source>
        <dbReference type="ARBA" id="ARBA00022448"/>
    </source>
</evidence>
<accession>A0A0K0E742</accession>
<evidence type="ECO:0000313" key="14">
    <source>
        <dbReference type="WBParaSite" id="SSTP_0000531800.1"/>
    </source>
</evidence>
<feature type="transmembrane region" description="Helical" evidence="12">
    <location>
        <begin position="306"/>
        <end position="326"/>
    </location>
</feature>
<evidence type="ECO:0000256" key="12">
    <source>
        <dbReference type="SAM" id="Phobius"/>
    </source>
</evidence>
<feature type="transmembrane region" description="Helical" evidence="12">
    <location>
        <begin position="114"/>
        <end position="133"/>
    </location>
</feature>
<evidence type="ECO:0000256" key="1">
    <source>
        <dbReference type="ARBA" id="ARBA00004651"/>
    </source>
</evidence>
<name>A0A0K0E742_STRER</name>
<dbReference type="GO" id="GO:0006814">
    <property type="term" value="P:sodium ion transport"/>
    <property type="evidence" value="ECO:0007669"/>
    <property type="project" value="UniProtKB-KW"/>
</dbReference>
<evidence type="ECO:0000256" key="4">
    <source>
        <dbReference type="ARBA" id="ARBA00022475"/>
    </source>
</evidence>
<feature type="transmembrane region" description="Helical" evidence="12">
    <location>
        <begin position="37"/>
        <end position="58"/>
    </location>
</feature>
<feature type="transmembrane region" description="Helical" evidence="12">
    <location>
        <begin position="179"/>
        <end position="202"/>
    </location>
</feature>
<comment type="similarity">
    <text evidence="2 11">Belongs to the sodium:solute symporter (SSF) (TC 2.A.21) family.</text>
</comment>
<evidence type="ECO:0000256" key="11">
    <source>
        <dbReference type="RuleBase" id="RU362091"/>
    </source>
</evidence>
<feature type="transmembrane region" description="Helical" evidence="12">
    <location>
        <begin position="6"/>
        <end position="25"/>
    </location>
</feature>
<keyword evidence="9 12" id="KW-0472">Membrane</keyword>
<keyword evidence="5 12" id="KW-0812">Transmembrane</keyword>
<keyword evidence="4" id="KW-1003">Cell membrane</keyword>
<feature type="transmembrane region" description="Helical" evidence="12">
    <location>
        <begin position="429"/>
        <end position="452"/>
    </location>
</feature>
<evidence type="ECO:0000256" key="10">
    <source>
        <dbReference type="ARBA" id="ARBA00023201"/>
    </source>
</evidence>
<feature type="transmembrane region" description="Helical" evidence="12">
    <location>
        <begin position="263"/>
        <end position="286"/>
    </location>
</feature>
<keyword evidence="8" id="KW-0406">Ion transport</keyword>
<proteinExistence type="inferred from homology"/>
<protein>
    <submittedName>
        <fullName evidence="14 15">Sodium:solute symporter</fullName>
    </submittedName>
</protein>
<dbReference type="WBParaSite" id="SSTP_0000531800.1">
    <property type="protein sequence ID" value="SSTP_0000531800.1"/>
    <property type="gene ID" value="SSTP_0000531800"/>
</dbReference>
<keyword evidence="13" id="KW-1185">Reference proteome</keyword>
<evidence type="ECO:0000256" key="7">
    <source>
        <dbReference type="ARBA" id="ARBA00023053"/>
    </source>
</evidence>
<evidence type="ECO:0000313" key="15">
    <source>
        <dbReference type="WBParaSite" id="TCONS_00015120.p1"/>
    </source>
</evidence>
<feature type="transmembrane region" description="Helical" evidence="12">
    <location>
        <begin position="145"/>
        <end position="167"/>
    </location>
</feature>
<dbReference type="PANTHER" id="PTHR42985">
    <property type="entry name" value="SODIUM-COUPLED MONOCARBOXYLATE TRANSPORTER"/>
    <property type="match status" value="1"/>
</dbReference>
<dbReference type="AlphaFoldDB" id="A0A0K0E742"/>
<dbReference type="Gene3D" id="1.20.1730.10">
    <property type="entry name" value="Sodium/glucose cotransporter"/>
    <property type="match status" value="1"/>
</dbReference>
<keyword evidence="7" id="KW-0915">Sodium</keyword>
<sequence length="551" mass="62177">MHLVDYIVVFAILGVISFAGIFDFFSLSSNYGRNKKLGVYKVALSVASGYLSSISLLGFPSEIYFRGSMIYWYGVMYCIGFPIVAYIFLPILYNGKYQNIYQYLEGRFSFLNRIIASSLFIIMTLLYVAVALYAPALSLSTVLNIPLYLTILLTSSLASIYLIVGGLRGGVITSALQMILILVTLFIIIVISIYYHGFDYIFSTALKHQRLFLTDFRIDPRIRHSAPALVIGGSFMIVSLFATNQMSVQRYQAMESLKKAQHVVLLNIPINFAILTMYVFIGIIMYSVFEITCHPINKAPDQILPYFVLIEFSHIPGLLGCFVAAVHSAGISTLTASYHALSEVIIEDIICVCLKKYTKIKRLTEDRRIMLSKYLPLVIAIISIILALLIERINSAILQISLSVFGAFGGLVLGIFVVAMFFPWIKNKLSATIAQLISLYFIITLIFLTFYYKTPLPNLPIANKCDAMEIFLPFNYYEKTKAPEAKNYLQYLSQISYQYYTLIGVASTIIVSHIVEGFILIEEYIHKKFINHSPLSLNTEQNRSLKEITTL</sequence>
<evidence type="ECO:0000256" key="6">
    <source>
        <dbReference type="ARBA" id="ARBA00022989"/>
    </source>
</evidence>
<feature type="transmembrane region" description="Helical" evidence="12">
    <location>
        <begin position="222"/>
        <end position="242"/>
    </location>
</feature>
<feature type="transmembrane region" description="Helical" evidence="12">
    <location>
        <begin position="396"/>
        <end position="422"/>
    </location>
</feature>
<evidence type="ECO:0000313" key="13">
    <source>
        <dbReference type="Proteomes" id="UP000035681"/>
    </source>
</evidence>
<reference evidence="14" key="1">
    <citation type="submission" date="2015-08" db="UniProtKB">
        <authorList>
            <consortium name="WormBaseParasite"/>
        </authorList>
    </citation>
    <scope>IDENTIFICATION</scope>
</reference>
<feature type="transmembrane region" description="Helical" evidence="12">
    <location>
        <begin position="497"/>
        <end position="521"/>
    </location>
</feature>
<dbReference type="WBParaSite" id="TCONS_00015120.p1">
    <property type="protein sequence ID" value="TCONS_00015120.p1"/>
    <property type="gene ID" value="XLOC_010335"/>
</dbReference>
<dbReference type="InterPro" id="IPR051163">
    <property type="entry name" value="Sodium:Solute_Symporter_SSF"/>
</dbReference>
<evidence type="ECO:0000256" key="2">
    <source>
        <dbReference type="ARBA" id="ARBA00006434"/>
    </source>
</evidence>
<evidence type="ECO:0000256" key="8">
    <source>
        <dbReference type="ARBA" id="ARBA00023065"/>
    </source>
</evidence>
<dbReference type="PANTHER" id="PTHR42985:SF2">
    <property type="entry name" value="SODIUM-DEPENDENT MULTIVITAMIN TRANSPORTER"/>
    <property type="match status" value="1"/>
</dbReference>
<dbReference type="STRING" id="6248.A0A0K0E742"/>
<comment type="subcellular location">
    <subcellularLocation>
        <location evidence="1">Cell membrane</location>
        <topology evidence="1">Multi-pass membrane protein</topology>
    </subcellularLocation>
</comment>